<dbReference type="InterPro" id="IPR012337">
    <property type="entry name" value="RNaseH-like_sf"/>
</dbReference>
<dbReference type="PANTHER" id="PTHR43788:SF8">
    <property type="entry name" value="DNA-BINDING PROTEIN SMUBP-2"/>
    <property type="match status" value="1"/>
</dbReference>
<dbReference type="InterPro" id="IPR050534">
    <property type="entry name" value="Coronavir_polyprotein_1ab"/>
</dbReference>
<dbReference type="eggNOG" id="COG1703">
    <property type="taxonomic scope" value="Bacteria"/>
</dbReference>
<dbReference type="InterPro" id="IPR047187">
    <property type="entry name" value="SF1_C_Upf1"/>
</dbReference>
<feature type="region of interest" description="Disordered" evidence="5">
    <location>
        <begin position="510"/>
        <end position="543"/>
    </location>
</feature>
<comment type="caution">
    <text evidence="7">The sequence shown here is derived from an EMBL/GenBank/DDBJ whole genome shotgun (WGS) entry which is preliminary data.</text>
</comment>
<dbReference type="PANTHER" id="PTHR43788">
    <property type="entry name" value="DNA2/NAM7 HELICASE FAMILY MEMBER"/>
    <property type="match status" value="1"/>
</dbReference>
<gene>
    <name evidence="7" type="ORF">KILIM_015_01180</name>
</gene>
<feature type="compositionally biased region" description="Low complexity" evidence="5">
    <location>
        <begin position="886"/>
        <end position="906"/>
    </location>
</feature>
<accession>K6WMM1</accession>
<dbReference type="GO" id="GO:0005524">
    <property type="term" value="F:ATP binding"/>
    <property type="evidence" value="ECO:0007669"/>
    <property type="project" value="UniProtKB-KW"/>
</dbReference>
<keyword evidence="3" id="KW-0347">Helicase</keyword>
<feature type="compositionally biased region" description="Basic and acidic residues" evidence="5">
    <location>
        <begin position="846"/>
        <end position="855"/>
    </location>
</feature>
<feature type="domain" description="AAA+ ATPase" evidence="6">
    <location>
        <begin position="777"/>
        <end position="1055"/>
    </location>
</feature>
<dbReference type="Pfam" id="PF13482">
    <property type="entry name" value="RNase_H_2"/>
    <property type="match status" value="1"/>
</dbReference>
<evidence type="ECO:0000259" key="6">
    <source>
        <dbReference type="SMART" id="SM00382"/>
    </source>
</evidence>
<feature type="region of interest" description="Disordered" evidence="5">
    <location>
        <begin position="833"/>
        <end position="931"/>
    </location>
</feature>
<dbReference type="SUPFAM" id="SSF52540">
    <property type="entry name" value="P-loop containing nucleoside triphosphate hydrolases"/>
    <property type="match status" value="1"/>
</dbReference>
<keyword evidence="8" id="KW-1185">Reference proteome</keyword>
<proteinExistence type="predicted"/>
<evidence type="ECO:0000256" key="4">
    <source>
        <dbReference type="ARBA" id="ARBA00022840"/>
    </source>
</evidence>
<organism evidence="7 8">
    <name type="scientific">Kineosphaera limosa NBRC 100340</name>
    <dbReference type="NCBI Taxonomy" id="1184609"/>
    <lineage>
        <taxon>Bacteria</taxon>
        <taxon>Bacillati</taxon>
        <taxon>Actinomycetota</taxon>
        <taxon>Actinomycetes</taxon>
        <taxon>Micrococcales</taxon>
        <taxon>Dermatophilaceae</taxon>
        <taxon>Kineosphaera</taxon>
    </lineage>
</organism>
<evidence type="ECO:0000256" key="2">
    <source>
        <dbReference type="ARBA" id="ARBA00022801"/>
    </source>
</evidence>
<feature type="compositionally biased region" description="Low complexity" evidence="5">
    <location>
        <begin position="532"/>
        <end position="543"/>
    </location>
</feature>
<dbReference type="eggNOG" id="COG2251">
    <property type="taxonomic scope" value="Bacteria"/>
</dbReference>
<sequence length="1281" mass="136183">MRRVEGRIVLSATDLTKHVACPHITTLDLGDLDPQPALDSPIPDAPDDALDLVFTKGLAHERVYLERLRGEGRIIEQIDGFGGVAAAQTLAAMRAGADVVYQACLADSGWLGYADFLLRVDTPDNPSALGPWRYDIADTKLARRLNVAALLQMATYAQRLETLQGVAPQRLIVVTGDGVENAWAPRDVGAYARRVAARLEAAVADQQPTEAAPNPHCKQCRWASHCAGGWERGDDVGLVAGIRRDHRAALREAGVVTLSQLATTDPADLVGVLSPGLARRVTQQARLQLTERTTGEPTYELLDPQPHLGLGLLPAPHPHDVYLDFEGNPWGSGGEGIEYLAGLLDRSQRFFTWWAHDPEEEKALVEGLLDDLVARHRANPGMHIYHYAPYERTALARMTARYGTREAELDELLRAQVFVDLYAVVRQGLRISKGSYSIKKLEAFYWQHTRTAADGEVADALSSVVEYERWLSTRDQQILDAIAEYNRQDVLSTLALHDWLEERRDELVRAGRAGPRAGGETTGGGTRGGEPAEGAAVAGADSAEPVPAAAVPVDAVPVDPKAAERARREAERAEQASEREQAEEQLAERLRDAGHPLAAACVGWHRREQRPAWWEYFRFGQLTTDELVADPKALADLGEPEHVGNVLDKRGRAGSKIWRYPLPPQDYSGRRGDSLPCVDTLAGLGTLVAVDPVAGWAEFKRGARLDPLPARAAGVPGPINDQTLRDSIQRTGQALLAGEATIGTALLAQTVPPAEQLVRRAGETAADVVLRVGQSLDGQVLAVQGPPGTGKTTAAARLIRALLDNGLRVGVTAGSHSVILNLLADVERPAWHKVSTDRGGSGTVVRLDEADGHESEEGEADGDARVRRASGAMSTVGAAGPGAAGPGAAVDPSAPSGRAGPAGDAGRAVHEPGPAGDAGRAAYEPGPEGLVRGEPDSAAIVAALGDGQIRLVGGTAWLWAREEFAESVDVLVIDEAGQFSLANAVAVAPAATRGLVLLGDPQQLTQPTQAAHPDGGGVSALEHLLTVDGTLHDTVPPERGIFLDRTYRMHPDLTRFVSELSYEERLLGADGLDRQRIALPKAGASTTSAPDQALAPASAVALASAEALGGSGLVWMPVEHEGCTTDSEVEARVVADLSRSLLTGTFTDARGETAPMTPADVLVVAPFNAQVARLRDVLPPGVRAGTVDKFQGRQAPVVIYSMASSSAELAPRGVTFLYDVHRLNVAISRAKALVVIVGSPMLLDAPVSNPEQLRAVNALCRFVEQARTVRAPESAKLSAGH</sequence>
<dbReference type="InterPro" id="IPR038720">
    <property type="entry name" value="YprB_RNase_H-like_dom"/>
</dbReference>
<dbReference type="Pfam" id="PF13087">
    <property type="entry name" value="AAA_12"/>
    <property type="match status" value="1"/>
</dbReference>
<dbReference type="SUPFAM" id="SSF53098">
    <property type="entry name" value="Ribonuclease H-like"/>
    <property type="match status" value="1"/>
</dbReference>
<dbReference type="STRING" id="1184609.KILIM_015_01180"/>
<keyword evidence="1" id="KW-0547">Nucleotide-binding</keyword>
<dbReference type="InterPro" id="IPR027417">
    <property type="entry name" value="P-loop_NTPase"/>
</dbReference>
<evidence type="ECO:0000313" key="7">
    <source>
        <dbReference type="EMBL" id="GAB95056.1"/>
    </source>
</evidence>
<dbReference type="Proteomes" id="UP000008366">
    <property type="component" value="Unassembled WGS sequence"/>
</dbReference>
<feature type="compositionally biased region" description="Basic and acidic residues" evidence="5">
    <location>
        <begin position="561"/>
        <end position="585"/>
    </location>
</feature>
<dbReference type="Gene3D" id="3.40.50.300">
    <property type="entry name" value="P-loop containing nucleotide triphosphate hydrolases"/>
    <property type="match status" value="2"/>
</dbReference>
<dbReference type="InterPro" id="IPR041679">
    <property type="entry name" value="DNA2/NAM7-like_C"/>
</dbReference>
<dbReference type="GO" id="GO:0016787">
    <property type="term" value="F:hydrolase activity"/>
    <property type="evidence" value="ECO:0007669"/>
    <property type="project" value="UniProtKB-KW"/>
</dbReference>
<reference evidence="7 8" key="1">
    <citation type="submission" date="2012-08" db="EMBL/GenBank/DDBJ databases">
        <title>Whole genome shotgun sequence of Kineosphaera limosa NBRC 100340.</title>
        <authorList>
            <person name="Yoshida I."/>
            <person name="Isaki S."/>
            <person name="Hosoyama A."/>
            <person name="Tsuchikane K."/>
            <person name="Katsumata H."/>
            <person name="Ando Y."/>
            <person name="Ohji S."/>
            <person name="Hamada M."/>
            <person name="Tamura T."/>
            <person name="Yamazoe A."/>
            <person name="Yamazaki S."/>
            <person name="Fujita N."/>
        </authorList>
    </citation>
    <scope>NUCLEOTIDE SEQUENCE [LARGE SCALE GENOMIC DNA]</scope>
    <source>
        <strain evidence="7 8">NBRC 100340</strain>
    </source>
</reference>
<evidence type="ECO:0000256" key="1">
    <source>
        <dbReference type="ARBA" id="ARBA00022741"/>
    </source>
</evidence>
<dbReference type="CDD" id="cd18808">
    <property type="entry name" value="SF1_C_Upf1"/>
    <property type="match status" value="1"/>
</dbReference>
<dbReference type="InterPro" id="IPR003593">
    <property type="entry name" value="AAA+_ATPase"/>
</dbReference>
<dbReference type="EMBL" id="BAHD01000015">
    <property type="protein sequence ID" value="GAB95056.1"/>
    <property type="molecule type" value="Genomic_DNA"/>
</dbReference>
<keyword evidence="2" id="KW-0378">Hydrolase</keyword>
<dbReference type="SMART" id="SM00382">
    <property type="entry name" value="AAA"/>
    <property type="match status" value="1"/>
</dbReference>
<keyword evidence="4" id="KW-0067">ATP-binding</keyword>
<evidence type="ECO:0000313" key="8">
    <source>
        <dbReference type="Proteomes" id="UP000008366"/>
    </source>
</evidence>
<dbReference type="RefSeq" id="WP_006591588.1">
    <property type="nucleotide sequence ID" value="NZ_BAHD01000015.1"/>
</dbReference>
<evidence type="ECO:0000256" key="3">
    <source>
        <dbReference type="ARBA" id="ARBA00022806"/>
    </source>
</evidence>
<evidence type="ECO:0000256" key="5">
    <source>
        <dbReference type="SAM" id="MobiDB-lite"/>
    </source>
</evidence>
<name>K6WMM1_9MICO</name>
<dbReference type="InterPro" id="IPR019993">
    <property type="entry name" value="RecB_nuclease_TM0106_put"/>
</dbReference>
<feature type="compositionally biased region" description="Gly residues" evidence="5">
    <location>
        <begin position="516"/>
        <end position="528"/>
    </location>
</feature>
<dbReference type="NCBIfam" id="TIGR03491">
    <property type="entry name" value="TM0106 family RecB-like putative nuclease"/>
    <property type="match status" value="1"/>
</dbReference>
<feature type="region of interest" description="Disordered" evidence="5">
    <location>
        <begin position="559"/>
        <end position="585"/>
    </location>
</feature>
<dbReference type="eggNOG" id="COG1112">
    <property type="taxonomic scope" value="Bacteria"/>
</dbReference>
<protein>
    <recommendedName>
        <fullName evidence="6">AAA+ ATPase domain-containing protein</fullName>
    </recommendedName>
</protein>
<dbReference type="GO" id="GO:0043139">
    <property type="term" value="F:5'-3' DNA helicase activity"/>
    <property type="evidence" value="ECO:0007669"/>
    <property type="project" value="TreeGrafter"/>
</dbReference>